<proteinExistence type="predicted"/>
<organism evidence="1 2">
    <name type="scientific">Brassica oleracea var. oleracea</name>
    <dbReference type="NCBI Taxonomy" id="109376"/>
    <lineage>
        <taxon>Eukaryota</taxon>
        <taxon>Viridiplantae</taxon>
        <taxon>Streptophyta</taxon>
        <taxon>Embryophyta</taxon>
        <taxon>Tracheophyta</taxon>
        <taxon>Spermatophyta</taxon>
        <taxon>Magnoliopsida</taxon>
        <taxon>eudicotyledons</taxon>
        <taxon>Gunneridae</taxon>
        <taxon>Pentapetalae</taxon>
        <taxon>rosids</taxon>
        <taxon>malvids</taxon>
        <taxon>Brassicales</taxon>
        <taxon>Brassicaceae</taxon>
        <taxon>Brassiceae</taxon>
        <taxon>Brassica</taxon>
    </lineage>
</organism>
<sequence length="260" mass="29483">MLFLIDFRLNLVKGCLRTPFEDQAERSSIDRAGQEIELPGRVRLRILSLKSCPWCLSPRTPYILAPRCYAVLQGFCLNPAFEKHFGLSTDVRSQNWCSCLNLICDRGVRTEGSRKFVPGKRHPPILCFVRLLERWSLNCFCRRLCLSFIARDVVGKGLNHGTFVNTKAVLVYDFSLKGCRILRPSCVRARSLRSDRAVCIFGRYVATEFGLSLVATHCGVCVSVGHRRSGGWGCLTIVVVNCDFVFRISRHRFDQAFCGH</sequence>
<name>A0A0D2ZUD5_BRAOL</name>
<dbReference type="Gramene" id="Bo01240s010.1">
    <property type="protein sequence ID" value="Bo01240s010.1"/>
    <property type="gene ID" value="Bo01240s010"/>
</dbReference>
<dbReference type="EnsemblPlants" id="Bo01240s010.1">
    <property type="protein sequence ID" value="Bo01240s010.1"/>
    <property type="gene ID" value="Bo01240s010"/>
</dbReference>
<protein>
    <submittedName>
        <fullName evidence="1">Uncharacterized protein</fullName>
    </submittedName>
</protein>
<evidence type="ECO:0000313" key="2">
    <source>
        <dbReference type="Proteomes" id="UP000032141"/>
    </source>
</evidence>
<evidence type="ECO:0000313" key="1">
    <source>
        <dbReference type="EnsemblPlants" id="Bo01240s010.1"/>
    </source>
</evidence>
<reference evidence="1" key="2">
    <citation type="submission" date="2015-06" db="UniProtKB">
        <authorList>
            <consortium name="EnsemblPlants"/>
        </authorList>
    </citation>
    <scope>IDENTIFICATION</scope>
</reference>
<accession>A0A0D2ZUD5</accession>
<keyword evidence="2" id="KW-1185">Reference proteome</keyword>
<dbReference type="HOGENOM" id="CLU_1071915_0_0_1"/>
<reference evidence="1" key="1">
    <citation type="journal article" date="2014" name="Genome Biol.">
        <title>Transcriptome and methylome profiling reveals relics of genome dominance in the mesopolyploid Brassica oleracea.</title>
        <authorList>
            <person name="Parkin I.A."/>
            <person name="Koh C."/>
            <person name="Tang H."/>
            <person name="Robinson S.J."/>
            <person name="Kagale S."/>
            <person name="Clarke W.E."/>
            <person name="Town C.D."/>
            <person name="Nixon J."/>
            <person name="Krishnakumar V."/>
            <person name="Bidwell S.L."/>
            <person name="Denoeud F."/>
            <person name="Belcram H."/>
            <person name="Links M.G."/>
            <person name="Just J."/>
            <person name="Clarke C."/>
            <person name="Bender T."/>
            <person name="Huebert T."/>
            <person name="Mason A.S."/>
            <person name="Pires J.C."/>
            <person name="Barker G."/>
            <person name="Moore J."/>
            <person name="Walley P.G."/>
            <person name="Manoli S."/>
            <person name="Batley J."/>
            <person name="Edwards D."/>
            <person name="Nelson M.N."/>
            <person name="Wang X."/>
            <person name="Paterson A.H."/>
            <person name="King G."/>
            <person name="Bancroft I."/>
            <person name="Chalhoub B."/>
            <person name="Sharpe A.G."/>
        </authorList>
    </citation>
    <scope>NUCLEOTIDE SEQUENCE [LARGE SCALE GENOMIC DNA]</scope>
    <source>
        <strain evidence="1">cv. TO1000</strain>
    </source>
</reference>
<dbReference type="Proteomes" id="UP000032141">
    <property type="component" value="Unassembled WGS sequence"/>
</dbReference>
<dbReference type="AlphaFoldDB" id="A0A0D2ZUD5"/>